<dbReference type="GO" id="GO:0008270">
    <property type="term" value="F:zinc ion binding"/>
    <property type="evidence" value="ECO:0007669"/>
    <property type="project" value="InterPro"/>
</dbReference>
<dbReference type="GO" id="GO:0005634">
    <property type="term" value="C:nucleus"/>
    <property type="evidence" value="ECO:0007669"/>
    <property type="project" value="TreeGrafter"/>
</dbReference>
<dbReference type="GO" id="GO:0006351">
    <property type="term" value="P:DNA-templated transcription"/>
    <property type="evidence" value="ECO:0007669"/>
    <property type="project" value="InterPro"/>
</dbReference>
<dbReference type="PANTHER" id="PTHR47424:SF3">
    <property type="entry name" value="REGULATORY PROTEIN GAL4"/>
    <property type="match status" value="1"/>
</dbReference>
<reference evidence="8 9" key="1">
    <citation type="submission" date="2016-02" db="EMBL/GenBank/DDBJ databases">
        <title>Comparative genomic and transcriptomic foundation for Pichia pastoris.</title>
        <authorList>
            <person name="Love K.R."/>
            <person name="Shah K.A."/>
            <person name="Whittaker C.A."/>
            <person name="Wu J."/>
            <person name="Bartlett M.C."/>
            <person name="Ma D."/>
            <person name="Leeson R.L."/>
            <person name="Priest M."/>
            <person name="Young S.K."/>
            <person name="Love J.C."/>
        </authorList>
    </citation>
    <scope>NUCLEOTIDE SEQUENCE [LARGE SCALE GENOMIC DNA]</scope>
    <source>
        <strain evidence="8 9">ATCC 28485</strain>
    </source>
</reference>
<dbReference type="Gene3D" id="4.10.240.10">
    <property type="entry name" value="Zn(2)-C6 fungal-type DNA-binding domain"/>
    <property type="match status" value="1"/>
</dbReference>
<dbReference type="GO" id="GO:0000435">
    <property type="term" value="P:positive regulation of transcription from RNA polymerase II promoter by galactose"/>
    <property type="evidence" value="ECO:0007669"/>
    <property type="project" value="TreeGrafter"/>
</dbReference>
<gene>
    <name evidence="8" type="primary">YNR063W</name>
    <name evidence="8" type="ORF">ATY40_BA7500811</name>
</gene>
<dbReference type="InterPro" id="IPR007219">
    <property type="entry name" value="XnlR_reg_dom"/>
</dbReference>
<proteinExistence type="predicted"/>
<dbReference type="AlphaFoldDB" id="A0A1B2JA21"/>
<keyword evidence="3" id="KW-0238">DNA-binding</keyword>
<dbReference type="SUPFAM" id="SSF57701">
    <property type="entry name" value="Zn2/Cys6 DNA-binding domain"/>
    <property type="match status" value="1"/>
</dbReference>
<dbReference type="OrthoDB" id="5600212at2759"/>
<sequence>MSTANKVKRKSVNSACLDCKRQKLKCNGNKPCSRCIQMNTPKKCKYIADGRKDKRTSENGYKNYVFKDQVFHHNRDGLLKDEKDNQDKTATNYSENKESSPRIISEEFLPESDLIRNIPPYRDFELDFDFDDFNTETADMNKFLELLGDGSLHDQELYSHTQNISFSEAPVTDSTEVTEIEKHYSQRGQLIEILFENEFHAPPGISKQHLLELEKAYNDLTDIGGKSDEKFLLYTALCLGALTIRKRELLHQSTLKKPSNILQNGIPRVSSDAYNYYNIAKALILDVLSSPTIDGFCGLALMANFMTMMISLEGQLYLTTNALQIGIALGLHIREKCNELVESHVNGPDLILLFWNVWCSSCMLSTFHGRQSFIVPENIGTPQPCELLPGNRVSEVSVNFMQVRVQLAALQCQILAELYGSISTDDAQFLELEKELEYVSAQVERMKSYPTFEKHAFYRSQLLMLELSSLRAQAGFLLYRPKLITEKSLRAVNMAKSIILEIWSQYTNLFPDNKKEMLEKLDWNFCYPLRTATLTLWISCNILLKYKQMIEFMRSDPFEYILALEVLEGLVQVLPIEQQLIDLLKSPKSSVMETDGCTGRFWTSMSN</sequence>
<organism evidence="8 9">
    <name type="scientific">Komagataella pastoris</name>
    <name type="common">Yeast</name>
    <name type="synonym">Pichia pastoris</name>
    <dbReference type="NCBI Taxonomy" id="4922"/>
    <lineage>
        <taxon>Eukaryota</taxon>
        <taxon>Fungi</taxon>
        <taxon>Dikarya</taxon>
        <taxon>Ascomycota</taxon>
        <taxon>Saccharomycotina</taxon>
        <taxon>Pichiomycetes</taxon>
        <taxon>Pichiales</taxon>
        <taxon>Pichiaceae</taxon>
        <taxon>Komagataella</taxon>
    </lineage>
</organism>
<evidence type="ECO:0000256" key="3">
    <source>
        <dbReference type="ARBA" id="ARBA00023125"/>
    </source>
</evidence>
<evidence type="ECO:0000256" key="4">
    <source>
        <dbReference type="ARBA" id="ARBA00023163"/>
    </source>
</evidence>
<dbReference type="Proteomes" id="UP000094565">
    <property type="component" value="Chromosome 1"/>
</dbReference>
<evidence type="ECO:0000259" key="7">
    <source>
        <dbReference type="PROSITE" id="PS50048"/>
    </source>
</evidence>
<dbReference type="PANTHER" id="PTHR47424">
    <property type="entry name" value="REGULATORY PROTEIN GAL4"/>
    <property type="match status" value="1"/>
</dbReference>
<dbReference type="CDD" id="cd00067">
    <property type="entry name" value="GAL4"/>
    <property type="match status" value="1"/>
</dbReference>
<name>A0A1B2JA21_PICPA</name>
<dbReference type="PROSITE" id="PS50048">
    <property type="entry name" value="ZN2_CY6_FUNGAL_2"/>
    <property type="match status" value="1"/>
</dbReference>
<evidence type="ECO:0000256" key="1">
    <source>
        <dbReference type="ARBA" id="ARBA00022723"/>
    </source>
</evidence>
<dbReference type="GO" id="GO:0000981">
    <property type="term" value="F:DNA-binding transcription factor activity, RNA polymerase II-specific"/>
    <property type="evidence" value="ECO:0007669"/>
    <property type="project" value="InterPro"/>
</dbReference>
<dbReference type="PROSITE" id="PS00463">
    <property type="entry name" value="ZN2_CY6_FUNGAL_1"/>
    <property type="match status" value="1"/>
</dbReference>
<evidence type="ECO:0000256" key="5">
    <source>
        <dbReference type="ARBA" id="ARBA00023242"/>
    </source>
</evidence>
<keyword evidence="1" id="KW-0479">Metal-binding</keyword>
<keyword evidence="2" id="KW-0805">Transcription regulation</keyword>
<feature type="region of interest" description="Disordered" evidence="6">
    <location>
        <begin position="76"/>
        <end position="101"/>
    </location>
</feature>
<evidence type="ECO:0000256" key="6">
    <source>
        <dbReference type="SAM" id="MobiDB-lite"/>
    </source>
</evidence>
<keyword evidence="5" id="KW-0539">Nucleus</keyword>
<feature type="domain" description="Zn(2)-C6 fungal-type" evidence="7">
    <location>
        <begin position="15"/>
        <end position="46"/>
    </location>
</feature>
<protein>
    <submittedName>
        <fullName evidence="8">BA75_00811T0</fullName>
    </submittedName>
</protein>
<dbReference type="GO" id="GO:0000978">
    <property type="term" value="F:RNA polymerase II cis-regulatory region sequence-specific DNA binding"/>
    <property type="evidence" value="ECO:0007669"/>
    <property type="project" value="TreeGrafter"/>
</dbReference>
<dbReference type="InterPro" id="IPR051127">
    <property type="entry name" value="Fungal_SecMet_Regulators"/>
</dbReference>
<dbReference type="Pfam" id="PF00172">
    <property type="entry name" value="Zn_clus"/>
    <property type="match status" value="1"/>
</dbReference>
<feature type="compositionally biased region" description="Basic and acidic residues" evidence="6">
    <location>
        <begin position="76"/>
        <end position="87"/>
    </location>
</feature>
<dbReference type="Pfam" id="PF04082">
    <property type="entry name" value="Fungal_trans"/>
    <property type="match status" value="1"/>
</dbReference>
<evidence type="ECO:0000313" key="9">
    <source>
        <dbReference type="Proteomes" id="UP000094565"/>
    </source>
</evidence>
<accession>A0A1B2JA21</accession>
<dbReference type="InterPro" id="IPR036864">
    <property type="entry name" value="Zn2-C6_fun-type_DNA-bd_sf"/>
</dbReference>
<dbReference type="EMBL" id="CP014584">
    <property type="protein sequence ID" value="ANZ74715.1"/>
    <property type="molecule type" value="Genomic_DNA"/>
</dbReference>
<evidence type="ECO:0000256" key="2">
    <source>
        <dbReference type="ARBA" id="ARBA00023015"/>
    </source>
</evidence>
<dbReference type="SMART" id="SM00066">
    <property type="entry name" value="GAL4"/>
    <property type="match status" value="1"/>
</dbReference>
<keyword evidence="9" id="KW-1185">Reference proteome</keyword>
<keyword evidence="4" id="KW-0804">Transcription</keyword>
<dbReference type="CDD" id="cd12148">
    <property type="entry name" value="fungal_TF_MHR"/>
    <property type="match status" value="1"/>
</dbReference>
<evidence type="ECO:0000313" key="8">
    <source>
        <dbReference type="EMBL" id="ANZ74715.1"/>
    </source>
</evidence>
<dbReference type="InterPro" id="IPR001138">
    <property type="entry name" value="Zn2Cys6_DnaBD"/>
</dbReference>